<sequence length="527" mass="59308">MTTENLSSFLKALDVVKQDHTCGLCSELCKNPVTLSKCFHLICADHFKDLKYCPVCKISLDGCSTFSDDRLNKSVEAVAELGKIFDKFKPEDLRLTRSASVEEKPKSKSKPYKAPSSSSKKVGKNVLSDKTNQLKPDLESSLVSSISIKTAEKRNNKGETMLHIACRLGKLDKVTELLNQGANTNTKDNAGWTPLHEAVQNGRLDLVSLLLQYNTLINVPGQGNETPLHEAVRFNHIDIARELVRNGADINMRNCKGETPLQLAVGEMKETLLSASEDIVHTQTVNVTHMSALYSELDSEDIRIYCVSEYRTVHNKLKLLVKHHSNLHIEAKFTKKVTHLLVDTEDDGVCPSSLDILQGIVMNIWILSSQWITKSTDSKLEPFGNYEITGIGSKSYNGPKNSRYNKYKQLPGLFNGCHIYFHNFNTKYEISKSIVVNKAILTKLVTDAGGIVLRRVPNPESIPESEKLVPYHAKRDGKLTDCSHYIIFKDVYEPMYNMKHLKALPVGWLIECLEKYELCEPIDYNYL</sequence>
<dbReference type="RefSeq" id="XP_026749242.2">
    <property type="nucleotide sequence ID" value="XM_026893441.3"/>
</dbReference>
<dbReference type="InParanoid" id="A0A6J1W8K7"/>
<dbReference type="PROSITE" id="PS50088">
    <property type="entry name" value="ANK_REPEAT"/>
    <property type="match status" value="3"/>
</dbReference>
<keyword evidence="2 6" id="KW-0479">Metal-binding</keyword>
<dbReference type="PROSITE" id="PS50297">
    <property type="entry name" value="ANK_REP_REGION"/>
    <property type="match status" value="3"/>
</dbReference>
<dbReference type="InterPro" id="IPR001841">
    <property type="entry name" value="Znf_RING"/>
</dbReference>
<dbReference type="InterPro" id="IPR001357">
    <property type="entry name" value="BRCT_dom"/>
</dbReference>
<evidence type="ECO:0000259" key="9">
    <source>
        <dbReference type="PROSITE" id="PS50172"/>
    </source>
</evidence>
<feature type="repeat" description="ANK" evidence="5">
    <location>
        <begin position="190"/>
        <end position="222"/>
    </location>
</feature>
<dbReference type="GO" id="GO:0085020">
    <property type="term" value="P:protein K6-linked ubiquitination"/>
    <property type="evidence" value="ECO:0007669"/>
    <property type="project" value="TreeGrafter"/>
</dbReference>
<dbReference type="SUPFAM" id="SSF48403">
    <property type="entry name" value="Ankyrin repeat"/>
    <property type="match status" value="1"/>
</dbReference>
<dbReference type="PANTHER" id="PTHR24171:SF8">
    <property type="entry name" value="BRCA1-ASSOCIATED RING DOMAIN PROTEIN 1"/>
    <property type="match status" value="1"/>
</dbReference>
<dbReference type="SMART" id="SM00292">
    <property type="entry name" value="BRCT"/>
    <property type="match status" value="2"/>
</dbReference>
<feature type="region of interest" description="Disordered" evidence="7">
    <location>
        <begin position="98"/>
        <end position="130"/>
    </location>
</feature>
<evidence type="ECO:0000313" key="10">
    <source>
        <dbReference type="Proteomes" id="UP001652740"/>
    </source>
</evidence>
<dbReference type="Gene3D" id="1.25.40.20">
    <property type="entry name" value="Ankyrin repeat-containing domain"/>
    <property type="match status" value="1"/>
</dbReference>
<evidence type="ECO:0000256" key="3">
    <source>
        <dbReference type="ARBA" id="ARBA00022833"/>
    </source>
</evidence>
<feature type="repeat" description="ANK" evidence="5">
    <location>
        <begin position="157"/>
        <end position="189"/>
    </location>
</feature>
<dbReference type="PRINTS" id="PR01415">
    <property type="entry name" value="ANKYRIN"/>
</dbReference>
<organism evidence="10 11">
    <name type="scientific">Galleria mellonella</name>
    <name type="common">Greater wax moth</name>
    <dbReference type="NCBI Taxonomy" id="7137"/>
    <lineage>
        <taxon>Eukaryota</taxon>
        <taxon>Metazoa</taxon>
        <taxon>Ecdysozoa</taxon>
        <taxon>Arthropoda</taxon>
        <taxon>Hexapoda</taxon>
        <taxon>Insecta</taxon>
        <taxon>Pterygota</taxon>
        <taxon>Neoptera</taxon>
        <taxon>Endopterygota</taxon>
        <taxon>Lepidoptera</taxon>
        <taxon>Glossata</taxon>
        <taxon>Ditrysia</taxon>
        <taxon>Pyraloidea</taxon>
        <taxon>Pyralidae</taxon>
        <taxon>Galleriinae</taxon>
        <taxon>Galleria</taxon>
    </lineage>
</organism>
<dbReference type="GO" id="GO:0031436">
    <property type="term" value="C:BRCA1-BARD1 complex"/>
    <property type="evidence" value="ECO:0007669"/>
    <property type="project" value="TreeGrafter"/>
</dbReference>
<accession>A0A6J1W8K7</accession>
<evidence type="ECO:0000256" key="5">
    <source>
        <dbReference type="PROSITE-ProRule" id="PRU00023"/>
    </source>
</evidence>
<dbReference type="PANTHER" id="PTHR24171">
    <property type="entry name" value="ANKYRIN REPEAT DOMAIN-CONTAINING PROTEIN 39-RELATED"/>
    <property type="match status" value="1"/>
</dbReference>
<dbReference type="Proteomes" id="UP001652740">
    <property type="component" value="Unplaced"/>
</dbReference>
<dbReference type="AlphaFoldDB" id="A0A6J1W8K7"/>
<keyword evidence="10" id="KW-1185">Reference proteome</keyword>
<evidence type="ECO:0000256" key="4">
    <source>
        <dbReference type="ARBA" id="ARBA00023043"/>
    </source>
</evidence>
<dbReference type="Pfam" id="PF12796">
    <property type="entry name" value="Ank_2"/>
    <property type="match status" value="2"/>
</dbReference>
<name>A0A6J1W8K7_GALME</name>
<dbReference type="InterPro" id="IPR036420">
    <property type="entry name" value="BRCT_dom_sf"/>
</dbReference>
<feature type="repeat" description="ANK" evidence="5">
    <location>
        <begin position="223"/>
        <end position="255"/>
    </location>
</feature>
<reference evidence="11" key="1">
    <citation type="submission" date="2025-08" db="UniProtKB">
        <authorList>
            <consortium name="RefSeq"/>
        </authorList>
    </citation>
    <scope>IDENTIFICATION</scope>
    <source>
        <tissue evidence="11">Whole larvae</tissue>
    </source>
</reference>
<feature type="domain" description="BRCT" evidence="9">
    <location>
        <begin position="409"/>
        <end position="526"/>
    </location>
</feature>
<dbReference type="Gene3D" id="3.40.50.10190">
    <property type="entry name" value="BRCT domain"/>
    <property type="match status" value="2"/>
</dbReference>
<dbReference type="PROSITE" id="PS50089">
    <property type="entry name" value="ZF_RING_2"/>
    <property type="match status" value="1"/>
</dbReference>
<dbReference type="InterPro" id="IPR002110">
    <property type="entry name" value="Ankyrin_rpt"/>
</dbReference>
<evidence type="ECO:0000256" key="7">
    <source>
        <dbReference type="SAM" id="MobiDB-lite"/>
    </source>
</evidence>
<protein>
    <submittedName>
        <fullName evidence="11">BRCA1-associated RING domain protein 1-like</fullName>
    </submittedName>
</protein>
<keyword evidence="2 6" id="KW-0863">Zinc-finger</keyword>
<evidence type="ECO:0000256" key="1">
    <source>
        <dbReference type="ARBA" id="ARBA00022737"/>
    </source>
</evidence>
<evidence type="ECO:0000259" key="8">
    <source>
        <dbReference type="PROSITE" id="PS50089"/>
    </source>
</evidence>
<dbReference type="GO" id="GO:0008270">
    <property type="term" value="F:zinc ion binding"/>
    <property type="evidence" value="ECO:0007669"/>
    <property type="project" value="UniProtKB-KW"/>
</dbReference>
<dbReference type="InterPro" id="IPR036770">
    <property type="entry name" value="Ankyrin_rpt-contain_sf"/>
</dbReference>
<gene>
    <name evidence="11" type="primary">LOC113510022</name>
</gene>
<dbReference type="SUPFAM" id="SSF57850">
    <property type="entry name" value="RING/U-box"/>
    <property type="match status" value="1"/>
</dbReference>
<dbReference type="PROSITE" id="PS50172">
    <property type="entry name" value="BRCT"/>
    <property type="match status" value="1"/>
</dbReference>
<evidence type="ECO:0000256" key="2">
    <source>
        <dbReference type="ARBA" id="ARBA00022771"/>
    </source>
</evidence>
<dbReference type="GO" id="GO:0070531">
    <property type="term" value="C:BRCA1-A complex"/>
    <property type="evidence" value="ECO:0007669"/>
    <property type="project" value="TreeGrafter"/>
</dbReference>
<dbReference type="Gene3D" id="3.30.40.10">
    <property type="entry name" value="Zinc/RING finger domain, C3HC4 (zinc finger)"/>
    <property type="match status" value="1"/>
</dbReference>
<evidence type="ECO:0000256" key="6">
    <source>
        <dbReference type="PROSITE-ProRule" id="PRU00175"/>
    </source>
</evidence>
<dbReference type="KEGG" id="gmw:113510022"/>
<dbReference type="InterPro" id="IPR013083">
    <property type="entry name" value="Znf_RING/FYVE/PHD"/>
</dbReference>
<keyword evidence="1" id="KW-0677">Repeat</keyword>
<dbReference type="GeneID" id="113510022"/>
<dbReference type="SUPFAM" id="SSF52113">
    <property type="entry name" value="BRCT domain"/>
    <property type="match status" value="2"/>
</dbReference>
<proteinExistence type="predicted"/>
<keyword evidence="4 5" id="KW-0040">ANK repeat</keyword>
<dbReference type="GO" id="GO:0004842">
    <property type="term" value="F:ubiquitin-protein transferase activity"/>
    <property type="evidence" value="ECO:0007669"/>
    <property type="project" value="TreeGrafter"/>
</dbReference>
<dbReference type="SMART" id="SM00248">
    <property type="entry name" value="ANK"/>
    <property type="match status" value="3"/>
</dbReference>
<feature type="domain" description="RING-type" evidence="8">
    <location>
        <begin position="22"/>
        <end position="57"/>
    </location>
</feature>
<keyword evidence="3" id="KW-0862">Zinc</keyword>
<evidence type="ECO:0000313" key="11">
    <source>
        <dbReference type="RefSeq" id="XP_026749242.2"/>
    </source>
</evidence>